<gene>
    <name evidence="13" type="ORF">YC6258_03122</name>
</gene>
<evidence type="ECO:0000256" key="4">
    <source>
        <dbReference type="ARBA" id="ARBA00022490"/>
    </source>
</evidence>
<evidence type="ECO:0000256" key="12">
    <source>
        <dbReference type="SAM" id="MobiDB-lite"/>
    </source>
</evidence>
<evidence type="ECO:0000256" key="2">
    <source>
        <dbReference type="ARBA" id="ARBA00005908"/>
    </source>
</evidence>
<keyword evidence="8 10" id="KW-0904">Protein phosphatase</keyword>
<dbReference type="SUPFAM" id="SSF75708">
    <property type="entry name" value="Chemotaxis phosphatase CheZ"/>
    <property type="match status" value="1"/>
</dbReference>
<dbReference type="PANTHER" id="PTHR43693:SF1">
    <property type="entry name" value="PROTEIN PHOSPHATASE CHEZ"/>
    <property type="match status" value="1"/>
</dbReference>
<comment type="subcellular location">
    <subcellularLocation>
        <location evidence="1 10">Cytoplasm</location>
    </subcellularLocation>
</comment>
<dbReference type="Proteomes" id="UP000032266">
    <property type="component" value="Chromosome"/>
</dbReference>
<dbReference type="GO" id="GO:0005737">
    <property type="term" value="C:cytoplasm"/>
    <property type="evidence" value="ECO:0007669"/>
    <property type="project" value="UniProtKB-SubCell"/>
</dbReference>
<dbReference type="GO" id="GO:0050920">
    <property type="term" value="P:regulation of chemotaxis"/>
    <property type="evidence" value="ECO:0007669"/>
    <property type="project" value="InterPro"/>
</dbReference>
<evidence type="ECO:0000256" key="1">
    <source>
        <dbReference type="ARBA" id="ARBA00004496"/>
    </source>
</evidence>
<reference evidence="13 14" key="1">
    <citation type="submission" date="2014-01" db="EMBL/GenBank/DDBJ databases">
        <title>Full genme sequencing of cellulolytic bacterium Gynuella sunshinyii YC6258T gen. nov., sp. nov.</title>
        <authorList>
            <person name="Khan H."/>
            <person name="Chung E.J."/>
            <person name="Chung Y.R."/>
        </authorList>
    </citation>
    <scope>NUCLEOTIDE SEQUENCE [LARGE SCALE GENOMIC DNA]</scope>
    <source>
        <strain evidence="13 14">YC6258</strain>
    </source>
</reference>
<dbReference type="PIRSF" id="PIRSF002884">
    <property type="entry name" value="CheZ"/>
    <property type="match status" value="1"/>
</dbReference>
<keyword evidence="5 10" id="KW-0145">Chemotaxis</keyword>
<dbReference type="PATRIC" id="fig|1445510.3.peg.3086"/>
<protein>
    <recommendedName>
        <fullName evidence="3 10">Protein phosphatase CheZ</fullName>
        <ecNumber evidence="10">3.1.3.-</ecNumber>
    </recommendedName>
    <alternativeName>
        <fullName evidence="9 10">Chemotaxis protein CheZ</fullName>
    </alternativeName>
</protein>
<keyword evidence="7 10" id="KW-0378">Hydrolase</keyword>
<keyword evidence="6 10" id="KW-0283">Flagellar rotation</keyword>
<dbReference type="GO" id="GO:0009288">
    <property type="term" value="C:bacterial-type flagellum"/>
    <property type="evidence" value="ECO:0007669"/>
    <property type="project" value="InterPro"/>
</dbReference>
<evidence type="ECO:0000256" key="9">
    <source>
        <dbReference type="ARBA" id="ARBA00029599"/>
    </source>
</evidence>
<dbReference type="GO" id="GO:0097588">
    <property type="term" value="P:archaeal or bacterial-type flagellum-dependent cell motility"/>
    <property type="evidence" value="ECO:0007669"/>
    <property type="project" value="UniProtKB-KW"/>
</dbReference>
<dbReference type="RefSeq" id="WP_044617515.1">
    <property type="nucleotide sequence ID" value="NZ_CP007142.1"/>
</dbReference>
<organism evidence="13 14">
    <name type="scientific">Gynuella sunshinyii YC6258</name>
    <dbReference type="NCBI Taxonomy" id="1445510"/>
    <lineage>
        <taxon>Bacteria</taxon>
        <taxon>Pseudomonadati</taxon>
        <taxon>Pseudomonadota</taxon>
        <taxon>Gammaproteobacteria</taxon>
        <taxon>Oceanospirillales</taxon>
        <taxon>Saccharospirillaceae</taxon>
        <taxon>Gynuella</taxon>
    </lineage>
</organism>
<dbReference type="HOGENOM" id="CLU_080718_0_0_6"/>
<proteinExistence type="inferred from homology"/>
<dbReference type="STRING" id="1445510.YC6258_03122"/>
<feature type="region of interest" description="Disordered" evidence="12">
    <location>
        <begin position="224"/>
        <end position="249"/>
    </location>
</feature>
<dbReference type="GO" id="GO:0004721">
    <property type="term" value="F:phosphoprotein phosphatase activity"/>
    <property type="evidence" value="ECO:0007669"/>
    <property type="project" value="UniProtKB-KW"/>
</dbReference>
<dbReference type="AlphaFoldDB" id="A0A0C5VP39"/>
<evidence type="ECO:0000256" key="5">
    <source>
        <dbReference type="ARBA" id="ARBA00022500"/>
    </source>
</evidence>
<dbReference type="Gene3D" id="1.10.287.500">
    <property type="entry name" value="Helix hairpin bin"/>
    <property type="match status" value="1"/>
</dbReference>
<evidence type="ECO:0000256" key="6">
    <source>
        <dbReference type="ARBA" id="ARBA00022779"/>
    </source>
</evidence>
<comment type="similarity">
    <text evidence="2 10">Belongs to the CheZ family.</text>
</comment>
<name>A0A0C5VP39_9GAMM</name>
<keyword evidence="14" id="KW-1185">Reference proteome</keyword>
<comment type="subunit">
    <text evidence="10">Homodimer.</text>
</comment>
<evidence type="ECO:0000256" key="10">
    <source>
        <dbReference type="PIRNR" id="PIRNR002884"/>
    </source>
</evidence>
<feature type="site" description="Enhances dephosphorylation of CheY-P" evidence="11">
    <location>
        <position position="184"/>
    </location>
</feature>
<dbReference type="OrthoDB" id="9773007at2"/>
<dbReference type="InterPro" id="IPR007439">
    <property type="entry name" value="Chemotax_Pase_CheZ"/>
</dbReference>
<evidence type="ECO:0000256" key="3">
    <source>
        <dbReference type="ARBA" id="ARBA00018484"/>
    </source>
</evidence>
<dbReference type="InterPro" id="IPR050992">
    <property type="entry name" value="CheZ_family_phosphatases"/>
</dbReference>
<evidence type="ECO:0000313" key="13">
    <source>
        <dbReference type="EMBL" id="AJQ95158.1"/>
    </source>
</evidence>
<evidence type="ECO:0000256" key="7">
    <source>
        <dbReference type="ARBA" id="ARBA00022801"/>
    </source>
</evidence>
<accession>A0A0C5VP39</accession>
<comment type="function">
    <text evidence="10">Plays an important role in bacterial chemotaxis signal transduction pathway by accelerating the dephosphorylation of phosphorylated CheY (CheY-P).</text>
</comment>
<dbReference type="GO" id="GO:0006935">
    <property type="term" value="P:chemotaxis"/>
    <property type="evidence" value="ECO:0007669"/>
    <property type="project" value="UniProtKB-KW"/>
</dbReference>
<keyword evidence="4 10" id="KW-0963">Cytoplasm</keyword>
<dbReference type="Pfam" id="PF04344">
    <property type="entry name" value="CheZ"/>
    <property type="match status" value="1"/>
</dbReference>
<evidence type="ECO:0000256" key="8">
    <source>
        <dbReference type="ARBA" id="ARBA00022912"/>
    </source>
</evidence>
<dbReference type="PANTHER" id="PTHR43693">
    <property type="entry name" value="PROTEIN PHOSPHATASE CHEZ"/>
    <property type="match status" value="1"/>
</dbReference>
<evidence type="ECO:0000313" key="14">
    <source>
        <dbReference type="Proteomes" id="UP000032266"/>
    </source>
</evidence>
<dbReference type="EMBL" id="CP007142">
    <property type="protein sequence ID" value="AJQ95158.1"/>
    <property type="molecule type" value="Genomic_DNA"/>
</dbReference>
<dbReference type="KEGG" id="gsn:YC6258_03122"/>
<sequence>MEQLNNDGLKQEFEELLKSKTQELQRHLTDGQMPEALAVIKSLQEARDQSLYQEVGRLTRALHNAINNFNIEAETVSEKQSMSDMSDARDRLSYVVDMTEKAANKTMDLVEESMPVADKLGKDAKRLREYWRKLIDREMSGDQFRDLYWEMDAFLERSANESENLYGNLSSILLAQDFQDLTGQVIHRVTNLVKEVEASLVDLIFMASQVETITGIVHLPEESEKQEADQFKGHGPQISKDAADDVVTSQDDVDDLLSSLGF</sequence>
<dbReference type="EC" id="3.1.3.-" evidence="10"/>
<evidence type="ECO:0000256" key="11">
    <source>
        <dbReference type="PIRSR" id="PIRSR002884-1"/>
    </source>
</evidence>